<evidence type="ECO:0000313" key="4">
    <source>
        <dbReference type="Proteomes" id="UP001608902"/>
    </source>
</evidence>
<dbReference type="Gene3D" id="3.40.50.1820">
    <property type="entry name" value="alpha/beta hydrolase"/>
    <property type="match status" value="1"/>
</dbReference>
<sequence length="209" mass="24372">MSGHHGRKGARKRSRQQCTQDRKDYPDHSIVFTGHSLGGAIASVASIKYAWTRFGNSTLSDIILITFGQPRVGNMDFAVAHDRLIPHSFRIVHRYDLVAHLPFCYETLRSHSCMSLRNHGPYHHGTEIWYPNDMTNISLYRICTSLPRNEDDTCSNSQYAHFNIDDHTFYYNEHVSEYGKRGCLPIRDRHRYHTDVIEKYHIDYVVLYP</sequence>
<protein>
    <recommendedName>
        <fullName evidence="2">Fungal lipase-type domain-containing protein</fullName>
    </recommendedName>
</protein>
<feature type="compositionally biased region" description="Basic residues" evidence="1">
    <location>
        <begin position="1"/>
        <end position="15"/>
    </location>
</feature>
<dbReference type="Pfam" id="PF01764">
    <property type="entry name" value="Lipase_3"/>
    <property type="match status" value="1"/>
</dbReference>
<proteinExistence type="predicted"/>
<feature type="domain" description="Fungal lipase-type" evidence="2">
    <location>
        <begin position="20"/>
        <end position="105"/>
    </location>
</feature>
<evidence type="ECO:0000313" key="3">
    <source>
        <dbReference type="EMBL" id="MFH4976946.1"/>
    </source>
</evidence>
<dbReference type="InterPro" id="IPR002921">
    <property type="entry name" value="Fungal_lipase-type"/>
</dbReference>
<gene>
    <name evidence="3" type="ORF">AB6A40_003655</name>
</gene>
<dbReference type="EMBL" id="JBGFUD010001946">
    <property type="protein sequence ID" value="MFH4976946.1"/>
    <property type="molecule type" value="Genomic_DNA"/>
</dbReference>
<dbReference type="AlphaFoldDB" id="A0ABD6EHT4"/>
<comment type="caution">
    <text evidence="3">The sequence shown here is derived from an EMBL/GenBank/DDBJ whole genome shotgun (WGS) entry which is preliminary data.</text>
</comment>
<accession>A0ABD6EHT4</accession>
<organism evidence="3 4">
    <name type="scientific">Gnathostoma spinigerum</name>
    <dbReference type="NCBI Taxonomy" id="75299"/>
    <lineage>
        <taxon>Eukaryota</taxon>
        <taxon>Metazoa</taxon>
        <taxon>Ecdysozoa</taxon>
        <taxon>Nematoda</taxon>
        <taxon>Chromadorea</taxon>
        <taxon>Rhabditida</taxon>
        <taxon>Spirurina</taxon>
        <taxon>Gnathostomatomorpha</taxon>
        <taxon>Gnathostomatoidea</taxon>
        <taxon>Gnathostomatidae</taxon>
        <taxon>Gnathostoma</taxon>
    </lineage>
</organism>
<keyword evidence="4" id="KW-1185">Reference proteome</keyword>
<name>A0ABD6EHT4_9BILA</name>
<dbReference type="SUPFAM" id="SSF53474">
    <property type="entry name" value="alpha/beta-Hydrolases"/>
    <property type="match status" value="1"/>
</dbReference>
<reference evidence="3 4" key="1">
    <citation type="submission" date="2024-08" db="EMBL/GenBank/DDBJ databases">
        <title>Gnathostoma spinigerum genome.</title>
        <authorList>
            <person name="Gonzalez-Bertolin B."/>
            <person name="Monzon S."/>
            <person name="Zaballos A."/>
            <person name="Jimenez P."/>
            <person name="Dekumyoy P."/>
            <person name="Varona S."/>
            <person name="Cuesta I."/>
            <person name="Sumanam S."/>
            <person name="Adisakwattana P."/>
            <person name="Gasser R.B."/>
            <person name="Hernandez-Gonzalez A."/>
            <person name="Young N.D."/>
            <person name="Perteguer M.J."/>
        </authorList>
    </citation>
    <scope>NUCLEOTIDE SEQUENCE [LARGE SCALE GENOMIC DNA]</scope>
    <source>
        <strain evidence="3">AL3</strain>
        <tissue evidence="3">Liver</tissue>
    </source>
</reference>
<evidence type="ECO:0000259" key="2">
    <source>
        <dbReference type="Pfam" id="PF01764"/>
    </source>
</evidence>
<dbReference type="PANTHER" id="PTHR45908:SF19">
    <property type="entry name" value="FUNGAL LIPASE-LIKE DOMAIN-CONTAINING PROTEIN"/>
    <property type="match status" value="1"/>
</dbReference>
<dbReference type="InterPro" id="IPR029058">
    <property type="entry name" value="AB_hydrolase_fold"/>
</dbReference>
<feature type="region of interest" description="Disordered" evidence="1">
    <location>
        <begin position="1"/>
        <end position="22"/>
    </location>
</feature>
<dbReference type="Proteomes" id="UP001608902">
    <property type="component" value="Unassembled WGS sequence"/>
</dbReference>
<dbReference type="PANTHER" id="PTHR45908">
    <property type="entry name" value="PROTEIN CBG11750-RELATED"/>
    <property type="match status" value="1"/>
</dbReference>
<dbReference type="CDD" id="cd00519">
    <property type="entry name" value="Lipase_3"/>
    <property type="match status" value="1"/>
</dbReference>
<evidence type="ECO:0000256" key="1">
    <source>
        <dbReference type="SAM" id="MobiDB-lite"/>
    </source>
</evidence>